<organism evidence="2 3">
    <name type="scientific">Sporosarcina gallistercoris</name>
    <dbReference type="NCBI Taxonomy" id="2762245"/>
    <lineage>
        <taxon>Bacteria</taxon>
        <taxon>Bacillati</taxon>
        <taxon>Bacillota</taxon>
        <taxon>Bacilli</taxon>
        <taxon>Bacillales</taxon>
        <taxon>Caryophanaceae</taxon>
        <taxon>Sporosarcina</taxon>
    </lineage>
</organism>
<reference evidence="2 3" key="1">
    <citation type="submission" date="2020-08" db="EMBL/GenBank/DDBJ databases">
        <title>A Genomic Blueprint of the Chicken Gut Microbiome.</title>
        <authorList>
            <person name="Gilroy R."/>
            <person name="Ravi A."/>
            <person name="Getino M."/>
            <person name="Pursley I."/>
            <person name="Horton D.L."/>
            <person name="Alikhan N.-F."/>
            <person name="Baker D."/>
            <person name="Gharbi K."/>
            <person name="Hall N."/>
            <person name="Watson M."/>
            <person name="Adriaenssens E.M."/>
            <person name="Foster-Nyarko E."/>
            <person name="Jarju S."/>
            <person name="Secka A."/>
            <person name="Antonio M."/>
            <person name="Oren A."/>
            <person name="Chaudhuri R."/>
            <person name="La Ragione R.M."/>
            <person name="Hildebrand F."/>
            <person name="Pallen M.J."/>
        </authorList>
    </citation>
    <scope>NUCLEOTIDE SEQUENCE [LARGE SCALE GENOMIC DNA]</scope>
    <source>
        <strain evidence="2 3">Sa3CUA8</strain>
    </source>
</reference>
<evidence type="ECO:0000313" key="2">
    <source>
        <dbReference type="EMBL" id="MBD7906723.1"/>
    </source>
</evidence>
<sequence>MGQRIRCEVNNCKFWAEGNKCEADEIYVVSKKGNHAKSSSETDCKTFIPQL</sequence>
<dbReference type="EMBL" id="JACSQY010000001">
    <property type="protein sequence ID" value="MBD7906723.1"/>
    <property type="molecule type" value="Genomic_DNA"/>
</dbReference>
<proteinExistence type="predicted"/>
<gene>
    <name evidence="2" type="ORF">H9659_00080</name>
</gene>
<dbReference type="Pfam" id="PF07561">
    <property type="entry name" value="DUF1540"/>
    <property type="match status" value="1"/>
</dbReference>
<dbReference type="RefSeq" id="WP_191687895.1">
    <property type="nucleotide sequence ID" value="NZ_JACSQY010000001.1"/>
</dbReference>
<dbReference type="Proteomes" id="UP000659496">
    <property type="component" value="Unassembled WGS sequence"/>
</dbReference>
<accession>A0ABR8PF10</accession>
<keyword evidence="3" id="KW-1185">Reference proteome</keyword>
<dbReference type="InterPro" id="IPR011437">
    <property type="entry name" value="DUF1540"/>
</dbReference>
<feature type="domain" description="DUF1540" evidence="1">
    <location>
        <begin position="5"/>
        <end position="47"/>
    </location>
</feature>
<name>A0ABR8PF10_9BACL</name>
<comment type="caution">
    <text evidence="2">The sequence shown here is derived from an EMBL/GenBank/DDBJ whole genome shotgun (WGS) entry which is preliminary data.</text>
</comment>
<evidence type="ECO:0000259" key="1">
    <source>
        <dbReference type="Pfam" id="PF07561"/>
    </source>
</evidence>
<protein>
    <submittedName>
        <fullName evidence="2">DUF1540 domain-containing protein</fullName>
    </submittedName>
</protein>
<evidence type="ECO:0000313" key="3">
    <source>
        <dbReference type="Proteomes" id="UP000659496"/>
    </source>
</evidence>